<gene>
    <name evidence="8" type="primary">ccsA</name>
    <name evidence="8" type="ORF">Asi02nite_73410</name>
</gene>
<keyword evidence="5 6" id="KW-0472">Membrane</keyword>
<protein>
    <submittedName>
        <fullName evidence="8">C-type cytochrome biogenesis protein CcsB</fullName>
    </submittedName>
</protein>
<dbReference type="Pfam" id="PF01578">
    <property type="entry name" value="Cytochrom_C_asm"/>
    <property type="match status" value="1"/>
</dbReference>
<keyword evidence="4 6" id="KW-1133">Transmembrane helix</keyword>
<feature type="transmembrane region" description="Helical" evidence="6">
    <location>
        <begin position="103"/>
        <end position="125"/>
    </location>
</feature>
<name>A0ABQ4D2S4_9ACTN</name>
<evidence type="ECO:0000259" key="7">
    <source>
        <dbReference type="Pfam" id="PF01578"/>
    </source>
</evidence>
<feature type="domain" description="Cytochrome c assembly protein" evidence="7">
    <location>
        <begin position="102"/>
        <end position="254"/>
    </location>
</feature>
<feature type="transmembrane region" description="Helical" evidence="6">
    <location>
        <begin position="132"/>
        <end position="149"/>
    </location>
</feature>
<evidence type="ECO:0000256" key="3">
    <source>
        <dbReference type="ARBA" id="ARBA00022748"/>
    </source>
</evidence>
<feature type="transmembrane region" description="Helical" evidence="6">
    <location>
        <begin position="169"/>
        <end position="193"/>
    </location>
</feature>
<dbReference type="InterPro" id="IPR002541">
    <property type="entry name" value="Cyt_c_assembly"/>
</dbReference>
<evidence type="ECO:0000256" key="5">
    <source>
        <dbReference type="ARBA" id="ARBA00023136"/>
    </source>
</evidence>
<feature type="transmembrane region" description="Helical" evidence="6">
    <location>
        <begin position="227"/>
        <end position="246"/>
    </location>
</feature>
<evidence type="ECO:0000256" key="1">
    <source>
        <dbReference type="ARBA" id="ARBA00004141"/>
    </source>
</evidence>
<evidence type="ECO:0000256" key="2">
    <source>
        <dbReference type="ARBA" id="ARBA00022692"/>
    </source>
</evidence>
<keyword evidence="3" id="KW-0201">Cytochrome c-type biogenesis</keyword>
<evidence type="ECO:0000256" key="4">
    <source>
        <dbReference type="ARBA" id="ARBA00022989"/>
    </source>
</evidence>
<comment type="caution">
    <text evidence="8">The sequence shown here is derived from an EMBL/GenBank/DDBJ whole genome shotgun (WGS) entry which is preliminary data.</text>
</comment>
<sequence length="255" mass="26454">MDLGTLASASDSLMMLAVVGYLAATTLHALEVGLAAPRRQAVLATTGPPSDVDVDVDVDVDRNAGPNARIAGTAAVAVTAVAFVVHAGAVGTRAAAAERVPWANMYEFILVTTLAGAAVWLVALVRRPAIRPLGLFGVLALTLLLGGAGRVHVRVAPLVPALDSPWLKIHVAAAAFSAGLFLVGFVTASLYVLRLRHDAATAAARPTGLAIAGMPEAAILNRLTFRLHAIAFPLWTFAIICGAIWAEAAWGRYWG</sequence>
<feature type="transmembrane region" description="Helical" evidence="6">
    <location>
        <begin position="12"/>
        <end position="30"/>
    </location>
</feature>
<keyword evidence="9" id="KW-1185">Reference proteome</keyword>
<dbReference type="Proteomes" id="UP000604117">
    <property type="component" value="Unassembled WGS sequence"/>
</dbReference>
<reference evidence="8 9" key="1">
    <citation type="submission" date="2021-01" db="EMBL/GenBank/DDBJ databases">
        <title>Whole genome shotgun sequence of Asanoa siamensis NBRC 107932.</title>
        <authorList>
            <person name="Komaki H."/>
            <person name="Tamura T."/>
        </authorList>
    </citation>
    <scope>NUCLEOTIDE SEQUENCE [LARGE SCALE GENOMIC DNA]</scope>
    <source>
        <strain evidence="8 9">NBRC 107932</strain>
    </source>
</reference>
<dbReference type="PANTHER" id="PTHR30071">
    <property type="entry name" value="HEME EXPORTER PROTEIN C"/>
    <property type="match status" value="1"/>
</dbReference>
<organism evidence="8 9">
    <name type="scientific">Asanoa siamensis</name>
    <dbReference type="NCBI Taxonomy" id="926357"/>
    <lineage>
        <taxon>Bacteria</taxon>
        <taxon>Bacillati</taxon>
        <taxon>Actinomycetota</taxon>
        <taxon>Actinomycetes</taxon>
        <taxon>Micromonosporales</taxon>
        <taxon>Micromonosporaceae</taxon>
        <taxon>Asanoa</taxon>
    </lineage>
</organism>
<evidence type="ECO:0000313" key="9">
    <source>
        <dbReference type="Proteomes" id="UP000604117"/>
    </source>
</evidence>
<dbReference type="InterPro" id="IPR045062">
    <property type="entry name" value="Cyt_c_biogenesis_CcsA/CcmC"/>
</dbReference>
<evidence type="ECO:0000313" key="8">
    <source>
        <dbReference type="EMBL" id="GIF77823.1"/>
    </source>
</evidence>
<dbReference type="PANTHER" id="PTHR30071:SF1">
    <property type="entry name" value="CYTOCHROME B_B6 PROTEIN-RELATED"/>
    <property type="match status" value="1"/>
</dbReference>
<comment type="subcellular location">
    <subcellularLocation>
        <location evidence="1">Membrane</location>
        <topology evidence="1">Multi-pass membrane protein</topology>
    </subcellularLocation>
</comment>
<feature type="transmembrane region" description="Helical" evidence="6">
    <location>
        <begin position="70"/>
        <end position="91"/>
    </location>
</feature>
<dbReference type="EMBL" id="BONE01000105">
    <property type="protein sequence ID" value="GIF77823.1"/>
    <property type="molecule type" value="Genomic_DNA"/>
</dbReference>
<proteinExistence type="predicted"/>
<keyword evidence="2 6" id="KW-0812">Transmembrane</keyword>
<accession>A0ABQ4D2S4</accession>
<evidence type="ECO:0000256" key="6">
    <source>
        <dbReference type="SAM" id="Phobius"/>
    </source>
</evidence>